<keyword evidence="2" id="KW-1185">Reference proteome</keyword>
<evidence type="ECO:0000313" key="2">
    <source>
        <dbReference type="Proteomes" id="UP000310334"/>
    </source>
</evidence>
<dbReference type="InterPro" id="IPR021617">
    <property type="entry name" value="DUF3231"/>
</dbReference>
<proteinExistence type="predicted"/>
<name>A0A4S4C3W0_9BACI</name>
<protein>
    <submittedName>
        <fullName evidence="1">DUF3231 family protein</fullName>
    </submittedName>
</protein>
<dbReference type="EMBL" id="SSNT01000002">
    <property type="protein sequence ID" value="THF82453.1"/>
    <property type="molecule type" value="Genomic_DNA"/>
</dbReference>
<organism evidence="1 2">
    <name type="scientific">Metabacillus sediminilitoris</name>
    <dbReference type="NCBI Taxonomy" id="2567941"/>
    <lineage>
        <taxon>Bacteria</taxon>
        <taxon>Bacillati</taxon>
        <taxon>Bacillota</taxon>
        <taxon>Bacilli</taxon>
        <taxon>Bacillales</taxon>
        <taxon>Bacillaceae</taxon>
        <taxon>Metabacillus</taxon>
    </lineage>
</organism>
<dbReference type="OrthoDB" id="1675670at2"/>
<dbReference type="RefSeq" id="WP_136351750.1">
    <property type="nucleotide sequence ID" value="NZ_CP046266.1"/>
</dbReference>
<comment type="caution">
    <text evidence="1">The sequence shown here is derived from an EMBL/GenBank/DDBJ whole genome shotgun (WGS) entry which is preliminary data.</text>
</comment>
<dbReference type="Gene3D" id="1.20.1260.10">
    <property type="match status" value="2"/>
</dbReference>
<dbReference type="Pfam" id="PF11553">
    <property type="entry name" value="DUF3231"/>
    <property type="match status" value="2"/>
</dbReference>
<dbReference type="InterPro" id="IPR012347">
    <property type="entry name" value="Ferritin-like"/>
</dbReference>
<dbReference type="Proteomes" id="UP000310334">
    <property type="component" value="Unassembled WGS sequence"/>
</dbReference>
<dbReference type="AlphaFoldDB" id="A0A4S4C3W0"/>
<reference evidence="1 2" key="1">
    <citation type="submission" date="2019-04" db="EMBL/GenBank/DDBJ databases">
        <title>Bacillus sediminilitoris sp. nov., isolated from a tidal flat sediment on the East China Sea.</title>
        <authorList>
            <person name="Wei Y."/>
            <person name="Mao H."/>
            <person name="Fang J."/>
        </authorList>
    </citation>
    <scope>NUCLEOTIDE SEQUENCE [LARGE SCALE GENOMIC DNA]</scope>
    <source>
        <strain evidence="1 2">DSL-17</strain>
    </source>
</reference>
<evidence type="ECO:0000313" key="1">
    <source>
        <dbReference type="EMBL" id="THF82453.1"/>
    </source>
</evidence>
<sequence>MEDKQSIRLTSAEVAHLWNTYMSDSMAICVLSYFLIHIQDTDIKPIIEKSLNLSKKHVNDIQQLFKKEGYTIPQGFTERDLNMNAPALFYDTFYVHYLKQMSRIGISAYGLGLSIAAREDIRKFYESTLFESIALDNDVTSVLLNKGLYIRAPFINAPEKIEFVDNNNFLGGLIGHQRPLLGMEIAHLYGNMETASMGKALCIAFSQVSKTNEVTKLLLKLRDKAGKQIESLGSKLEEGHLKVPMTWNDTVTDSTVAPFSDKLMLFHINAVMATAVADYGISLAASARKDLSLMYTVLITGLGGQIEEGAKIMIQNGWLEKPPSATDRDALASK</sequence>
<gene>
    <name evidence="1" type="ORF">E6W99_03210</name>
</gene>
<accession>A0A4S4C3W0</accession>